<dbReference type="InterPro" id="IPR002547">
    <property type="entry name" value="tRNA-bd_dom"/>
</dbReference>
<evidence type="ECO:0000313" key="19">
    <source>
        <dbReference type="Proteomes" id="UP001596364"/>
    </source>
</evidence>
<name>A0ABW1XP90_9ALTE</name>
<protein>
    <recommendedName>
        <fullName evidence="16">Methionine--tRNA ligase</fullName>
        <ecNumber evidence="16">6.1.1.10</ecNumber>
    </recommendedName>
    <alternativeName>
        <fullName evidence="16">Methionyl-tRNA synthetase</fullName>
        <shortName evidence="16">MetRS</shortName>
    </alternativeName>
</protein>
<evidence type="ECO:0000256" key="2">
    <source>
        <dbReference type="ARBA" id="ARBA00004496"/>
    </source>
</evidence>
<dbReference type="NCBIfam" id="TIGR00398">
    <property type="entry name" value="metG"/>
    <property type="match status" value="1"/>
</dbReference>
<keyword evidence="12 16" id="KW-0694">RNA-binding</keyword>
<keyword evidence="19" id="KW-1185">Reference proteome</keyword>
<feature type="domain" description="TRNA-binding" evidence="17">
    <location>
        <begin position="572"/>
        <end position="673"/>
    </location>
</feature>
<dbReference type="InterPro" id="IPR015413">
    <property type="entry name" value="Methionyl/Leucyl_tRNA_Synth"/>
</dbReference>
<evidence type="ECO:0000313" key="18">
    <source>
        <dbReference type="EMBL" id="MFC6440585.1"/>
    </source>
</evidence>
<keyword evidence="13 16" id="KW-0648">Protein biosynthesis</keyword>
<evidence type="ECO:0000256" key="12">
    <source>
        <dbReference type="ARBA" id="ARBA00022884"/>
    </source>
</evidence>
<keyword evidence="6 16" id="KW-0820">tRNA-binding</keyword>
<evidence type="ECO:0000256" key="16">
    <source>
        <dbReference type="HAMAP-Rule" id="MF_00098"/>
    </source>
</evidence>
<dbReference type="PANTHER" id="PTHR45765">
    <property type="entry name" value="METHIONINE--TRNA LIGASE"/>
    <property type="match status" value="1"/>
</dbReference>
<dbReference type="NCBIfam" id="NF001100">
    <property type="entry name" value="PRK00133.1"/>
    <property type="match status" value="1"/>
</dbReference>
<dbReference type="SUPFAM" id="SSF52374">
    <property type="entry name" value="Nucleotidylyl transferase"/>
    <property type="match status" value="1"/>
</dbReference>
<dbReference type="Gene3D" id="3.40.50.620">
    <property type="entry name" value="HUPs"/>
    <property type="match status" value="1"/>
</dbReference>
<organism evidence="18 19">
    <name type="scientific">Pseudobowmanella zhangzhouensis</name>
    <dbReference type="NCBI Taxonomy" id="1537679"/>
    <lineage>
        <taxon>Bacteria</taxon>
        <taxon>Pseudomonadati</taxon>
        <taxon>Pseudomonadota</taxon>
        <taxon>Gammaproteobacteria</taxon>
        <taxon>Alteromonadales</taxon>
        <taxon>Alteromonadaceae</taxon>
    </lineage>
</organism>
<evidence type="ECO:0000256" key="1">
    <source>
        <dbReference type="ARBA" id="ARBA00003314"/>
    </source>
</evidence>
<dbReference type="NCBIfam" id="TIGR00399">
    <property type="entry name" value="metG_C_term"/>
    <property type="match status" value="1"/>
</dbReference>
<dbReference type="PANTHER" id="PTHR45765:SF1">
    <property type="entry name" value="METHIONINE--TRNA LIGASE, CYTOPLASMIC"/>
    <property type="match status" value="1"/>
</dbReference>
<evidence type="ECO:0000256" key="7">
    <source>
        <dbReference type="ARBA" id="ARBA00022598"/>
    </source>
</evidence>
<dbReference type="InterPro" id="IPR023458">
    <property type="entry name" value="Met-tRNA_ligase_1"/>
</dbReference>
<feature type="short sequence motif" description="'HIGH' region" evidence="16">
    <location>
        <begin position="13"/>
        <end position="23"/>
    </location>
</feature>
<dbReference type="PROSITE" id="PS00178">
    <property type="entry name" value="AA_TRNA_LIGASE_I"/>
    <property type="match status" value="1"/>
</dbReference>
<dbReference type="PROSITE" id="PS50886">
    <property type="entry name" value="TRBD"/>
    <property type="match status" value="1"/>
</dbReference>
<dbReference type="CDD" id="cd02800">
    <property type="entry name" value="tRNA_bind_EcMetRS_like"/>
    <property type="match status" value="1"/>
</dbReference>
<comment type="caution">
    <text evidence="18">The sequence shown here is derived from an EMBL/GenBank/DDBJ whole genome shotgun (WGS) entry which is preliminary data.</text>
</comment>
<dbReference type="InterPro" id="IPR001412">
    <property type="entry name" value="aa-tRNA-synth_I_CS"/>
</dbReference>
<dbReference type="CDD" id="cd00814">
    <property type="entry name" value="MetRS_core"/>
    <property type="match status" value="1"/>
</dbReference>
<dbReference type="InterPro" id="IPR009080">
    <property type="entry name" value="tRNAsynth_Ia_anticodon-bd"/>
</dbReference>
<evidence type="ECO:0000256" key="9">
    <source>
        <dbReference type="ARBA" id="ARBA00022741"/>
    </source>
</evidence>
<reference evidence="19" key="1">
    <citation type="journal article" date="2019" name="Int. J. Syst. Evol. Microbiol.">
        <title>The Global Catalogue of Microorganisms (GCM) 10K type strain sequencing project: providing services to taxonomists for standard genome sequencing and annotation.</title>
        <authorList>
            <consortium name="The Broad Institute Genomics Platform"/>
            <consortium name="The Broad Institute Genome Sequencing Center for Infectious Disease"/>
            <person name="Wu L."/>
            <person name="Ma J."/>
        </authorList>
    </citation>
    <scope>NUCLEOTIDE SEQUENCE [LARGE SCALE GENOMIC DNA]</scope>
    <source>
        <strain evidence="19">CGMCC 1.16031</strain>
    </source>
</reference>
<evidence type="ECO:0000256" key="14">
    <source>
        <dbReference type="ARBA" id="ARBA00023146"/>
    </source>
</evidence>
<comment type="function">
    <text evidence="1 16">Is required not only for elongation of protein synthesis but also for the initiation of all mRNA translation through initiator tRNA(fMet) aminoacylation.</text>
</comment>
<proteinExistence type="inferred from homology"/>
<dbReference type="PRINTS" id="PR01041">
    <property type="entry name" value="TRNASYNTHMET"/>
</dbReference>
<evidence type="ECO:0000256" key="13">
    <source>
        <dbReference type="ARBA" id="ARBA00022917"/>
    </source>
</evidence>
<dbReference type="Gene3D" id="2.40.50.140">
    <property type="entry name" value="Nucleic acid-binding proteins"/>
    <property type="match status" value="1"/>
</dbReference>
<keyword evidence="14 16" id="KW-0030">Aminoacyl-tRNA synthetase</keyword>
<dbReference type="Pfam" id="PF09334">
    <property type="entry name" value="tRNA-synt_1g"/>
    <property type="match status" value="1"/>
</dbReference>
<feature type="binding site" evidence="16">
    <location>
        <position position="332"/>
    </location>
    <ligand>
        <name>ATP</name>
        <dbReference type="ChEBI" id="CHEBI:30616"/>
    </ligand>
</feature>
<dbReference type="InterPro" id="IPR033911">
    <property type="entry name" value="MetRS_core"/>
</dbReference>
<evidence type="ECO:0000259" key="17">
    <source>
        <dbReference type="PROSITE" id="PS50886"/>
    </source>
</evidence>
<dbReference type="HAMAP" id="MF_00098">
    <property type="entry name" value="Met_tRNA_synth_type1"/>
    <property type="match status" value="1"/>
</dbReference>
<sequence length="673" mass="76032">MTPRKILVTSALPYANGSIHLGHLLEHIQTDIWTRFQRMRGHQCYSVCADDAHGTPVMLKAQELGITPEEMVSRTRAEHHQDLLDFHIAYDNYYVTHSDENRELCELIYNRLNENGYIARRTISQLFDPEKQMFLPDRFVKGTCPKCGAEDQNGDSCDVCSATYDPTEMKNPRSVISGATPVLKDSEHLFFDLPQFSDMLQDWMKAGAIQAEMANKLQEWFADGLQQWDISRDAPYFGFEIPGAPGKYFYVWLDAPVGYMASFKNYCDQHNLNFDEYWAKDSSAELYHFIGKDITYFHSLFWPAMLEGAGFRKPTGVNVHGFVTVNGSKMSKSKGTFIKGRTYLDHLNPEYLRYYFASKLNDGITDIDLNFEDFVNKVNADLVGKVVNIASRCASFINKRFDNTLSANVLEPQLVAEFQQAAEQIADYYEKRQYNRAVRDIMALADKANQFIDANAPWVTIKDETKQQFTHDVCSLGINLFRILLVYLKPVLPALTAEAEAFLNDTLSWDSAQQLLTNHEVSKFKALMQRVETSKVDAMIEDSKENLQPTGTVAPDSELSKDPISDTIEFADFAKIDLRVALIAKAEHVEGAEKLLRLELDLGGETRQVFAGIKSAYQPEDLQGKLTLMVANLAPRKMRFGVSEGMVLAAGPGGKDLWVMEPHAGAKPGMRVK</sequence>
<feature type="binding site" evidence="16">
    <location>
        <position position="144"/>
    </location>
    <ligand>
        <name>Zn(2+)</name>
        <dbReference type="ChEBI" id="CHEBI:29105"/>
    </ligand>
</feature>
<feature type="binding site" evidence="16">
    <location>
        <position position="160"/>
    </location>
    <ligand>
        <name>Zn(2+)</name>
        <dbReference type="ChEBI" id="CHEBI:29105"/>
    </ligand>
</feature>
<dbReference type="Pfam" id="PF01588">
    <property type="entry name" value="tRNA_bind"/>
    <property type="match status" value="1"/>
</dbReference>
<dbReference type="EMBL" id="JBHSUS010000001">
    <property type="protein sequence ID" value="MFC6440585.1"/>
    <property type="molecule type" value="Genomic_DNA"/>
</dbReference>
<keyword evidence="11 16" id="KW-0067">ATP-binding</keyword>
<dbReference type="Gene3D" id="1.10.730.10">
    <property type="entry name" value="Isoleucyl-tRNA Synthetase, Domain 1"/>
    <property type="match status" value="1"/>
</dbReference>
<gene>
    <name evidence="16 18" type="primary">metG</name>
    <name evidence="18" type="ORF">ACFP85_10550</name>
</gene>
<dbReference type="EC" id="6.1.1.10" evidence="16"/>
<keyword evidence="10 16" id="KW-0862">Zinc</keyword>
<keyword evidence="7 16" id="KW-0436">Ligase</keyword>
<dbReference type="InterPro" id="IPR014729">
    <property type="entry name" value="Rossmann-like_a/b/a_fold"/>
</dbReference>
<dbReference type="InterPro" id="IPR012340">
    <property type="entry name" value="NA-bd_OB-fold"/>
</dbReference>
<dbReference type="GO" id="GO:0004825">
    <property type="term" value="F:methionine-tRNA ligase activity"/>
    <property type="evidence" value="ECO:0007669"/>
    <property type="project" value="UniProtKB-EC"/>
</dbReference>
<dbReference type="SUPFAM" id="SSF50249">
    <property type="entry name" value="Nucleic acid-binding proteins"/>
    <property type="match status" value="1"/>
</dbReference>
<feature type="binding site" evidence="16">
    <location>
        <position position="147"/>
    </location>
    <ligand>
        <name>Zn(2+)</name>
        <dbReference type="ChEBI" id="CHEBI:29105"/>
    </ligand>
</feature>
<evidence type="ECO:0000256" key="8">
    <source>
        <dbReference type="ARBA" id="ARBA00022723"/>
    </source>
</evidence>
<evidence type="ECO:0000256" key="10">
    <source>
        <dbReference type="ARBA" id="ARBA00022833"/>
    </source>
</evidence>
<evidence type="ECO:0000256" key="15">
    <source>
        <dbReference type="ARBA" id="ARBA00047364"/>
    </source>
</evidence>
<evidence type="ECO:0000256" key="6">
    <source>
        <dbReference type="ARBA" id="ARBA00022555"/>
    </source>
</evidence>
<feature type="binding site" evidence="16">
    <location>
        <position position="157"/>
    </location>
    <ligand>
        <name>Zn(2+)</name>
        <dbReference type="ChEBI" id="CHEBI:29105"/>
    </ligand>
</feature>
<dbReference type="InterPro" id="IPR014758">
    <property type="entry name" value="Met-tRNA_synth"/>
</dbReference>
<evidence type="ECO:0000256" key="4">
    <source>
        <dbReference type="ARBA" id="ARBA00011738"/>
    </source>
</evidence>
<comment type="subunit">
    <text evidence="4 16">Homodimer.</text>
</comment>
<keyword evidence="8 16" id="KW-0479">Metal-binding</keyword>
<dbReference type="InterPro" id="IPR041872">
    <property type="entry name" value="Anticodon_Met"/>
</dbReference>
<dbReference type="InterPro" id="IPR004495">
    <property type="entry name" value="Met-tRNA-synth_bsu_C"/>
</dbReference>
<dbReference type="Pfam" id="PF19303">
    <property type="entry name" value="Anticodon_3"/>
    <property type="match status" value="1"/>
</dbReference>
<feature type="short sequence motif" description="'KMSKS' region" evidence="16">
    <location>
        <begin position="329"/>
        <end position="333"/>
    </location>
</feature>
<keyword evidence="9 16" id="KW-0547">Nucleotide-binding</keyword>
<accession>A0ABW1XP90</accession>
<comment type="subcellular location">
    <subcellularLocation>
        <location evidence="2 16">Cytoplasm</location>
    </subcellularLocation>
</comment>
<evidence type="ECO:0000256" key="3">
    <source>
        <dbReference type="ARBA" id="ARBA00008258"/>
    </source>
</evidence>
<dbReference type="CDD" id="cd07957">
    <property type="entry name" value="Anticodon_Ia_Met"/>
    <property type="match status" value="1"/>
</dbReference>
<dbReference type="Proteomes" id="UP001596364">
    <property type="component" value="Unassembled WGS sequence"/>
</dbReference>
<dbReference type="SUPFAM" id="SSF47323">
    <property type="entry name" value="Anticodon-binding domain of a subclass of class I aminoacyl-tRNA synthetases"/>
    <property type="match status" value="1"/>
</dbReference>
<comment type="catalytic activity">
    <reaction evidence="15 16">
        <text>tRNA(Met) + L-methionine + ATP = L-methionyl-tRNA(Met) + AMP + diphosphate</text>
        <dbReference type="Rhea" id="RHEA:13481"/>
        <dbReference type="Rhea" id="RHEA-COMP:9667"/>
        <dbReference type="Rhea" id="RHEA-COMP:9698"/>
        <dbReference type="ChEBI" id="CHEBI:30616"/>
        <dbReference type="ChEBI" id="CHEBI:33019"/>
        <dbReference type="ChEBI" id="CHEBI:57844"/>
        <dbReference type="ChEBI" id="CHEBI:78442"/>
        <dbReference type="ChEBI" id="CHEBI:78530"/>
        <dbReference type="ChEBI" id="CHEBI:456215"/>
        <dbReference type="EC" id="6.1.1.10"/>
    </reaction>
</comment>
<evidence type="ECO:0000256" key="5">
    <source>
        <dbReference type="ARBA" id="ARBA00022490"/>
    </source>
</evidence>
<dbReference type="InterPro" id="IPR029038">
    <property type="entry name" value="MetRS_Zn"/>
</dbReference>
<keyword evidence="5 16" id="KW-0963">Cytoplasm</keyword>
<dbReference type="RefSeq" id="WP_131258377.1">
    <property type="nucleotide sequence ID" value="NZ_JBHSUS010000001.1"/>
</dbReference>
<evidence type="ECO:0000256" key="11">
    <source>
        <dbReference type="ARBA" id="ARBA00022840"/>
    </source>
</evidence>
<dbReference type="Gene3D" id="2.20.28.20">
    <property type="entry name" value="Methionyl-tRNA synthetase, Zn-domain"/>
    <property type="match status" value="1"/>
</dbReference>
<comment type="similarity">
    <text evidence="3 16">Belongs to the class-I aminoacyl-tRNA synthetase family. MetG type 1 subfamily.</text>
</comment>
<dbReference type="SUPFAM" id="SSF57770">
    <property type="entry name" value="Methionyl-tRNA synthetase (MetRS), Zn-domain"/>
    <property type="match status" value="1"/>
</dbReference>
<comment type="cofactor">
    <cofactor evidence="16">
        <name>Zn(2+)</name>
        <dbReference type="ChEBI" id="CHEBI:29105"/>
    </cofactor>
    <text evidence="16">Binds 1 zinc ion per subunit.</text>
</comment>